<comment type="caution">
    <text evidence="6">The sequence shown here is derived from an EMBL/GenBank/DDBJ whole genome shotgun (WGS) entry which is preliminary data.</text>
</comment>
<feature type="domain" description="HTH tetR-type" evidence="5">
    <location>
        <begin position="16"/>
        <end position="76"/>
    </location>
</feature>
<name>A0A937D4V6_9HYPH</name>
<dbReference type="InterPro" id="IPR011075">
    <property type="entry name" value="TetR_C"/>
</dbReference>
<dbReference type="InterPro" id="IPR001647">
    <property type="entry name" value="HTH_TetR"/>
</dbReference>
<evidence type="ECO:0000313" key="7">
    <source>
        <dbReference type="Proteomes" id="UP000605848"/>
    </source>
</evidence>
<dbReference type="InterPro" id="IPR036271">
    <property type="entry name" value="Tet_transcr_reg_TetR-rel_C_sf"/>
</dbReference>
<reference evidence="6" key="1">
    <citation type="submission" date="2021-01" db="EMBL/GenBank/DDBJ databases">
        <title>Microvirga sp.</title>
        <authorList>
            <person name="Kim M.K."/>
        </authorList>
    </citation>
    <scope>NUCLEOTIDE SEQUENCE</scope>
    <source>
        <strain evidence="6">5420S-16</strain>
    </source>
</reference>
<dbReference type="GO" id="GO:0000976">
    <property type="term" value="F:transcription cis-regulatory region binding"/>
    <property type="evidence" value="ECO:0007669"/>
    <property type="project" value="TreeGrafter"/>
</dbReference>
<evidence type="ECO:0000259" key="5">
    <source>
        <dbReference type="PROSITE" id="PS50977"/>
    </source>
</evidence>
<evidence type="ECO:0000256" key="2">
    <source>
        <dbReference type="ARBA" id="ARBA00023125"/>
    </source>
</evidence>
<evidence type="ECO:0000256" key="3">
    <source>
        <dbReference type="ARBA" id="ARBA00023163"/>
    </source>
</evidence>
<keyword evidence="1" id="KW-0805">Transcription regulation</keyword>
<dbReference type="Pfam" id="PF00440">
    <property type="entry name" value="TetR_N"/>
    <property type="match status" value="1"/>
</dbReference>
<dbReference type="SUPFAM" id="SSF46689">
    <property type="entry name" value="Homeodomain-like"/>
    <property type="match status" value="1"/>
</dbReference>
<evidence type="ECO:0000313" key="6">
    <source>
        <dbReference type="EMBL" id="MBL0407970.1"/>
    </source>
</evidence>
<organism evidence="6 7">
    <name type="scientific">Microvirga aerilata</name>
    <dbReference type="NCBI Taxonomy" id="670292"/>
    <lineage>
        <taxon>Bacteria</taxon>
        <taxon>Pseudomonadati</taxon>
        <taxon>Pseudomonadota</taxon>
        <taxon>Alphaproteobacteria</taxon>
        <taxon>Hyphomicrobiales</taxon>
        <taxon>Methylobacteriaceae</taxon>
        <taxon>Microvirga</taxon>
    </lineage>
</organism>
<keyword evidence="3" id="KW-0804">Transcription</keyword>
<feature type="DNA-binding region" description="H-T-H motif" evidence="4">
    <location>
        <begin position="39"/>
        <end position="58"/>
    </location>
</feature>
<dbReference type="EMBL" id="JAEQMY010000130">
    <property type="protein sequence ID" value="MBL0407970.1"/>
    <property type="molecule type" value="Genomic_DNA"/>
</dbReference>
<gene>
    <name evidence="6" type="ORF">JKG68_29150</name>
</gene>
<dbReference type="PRINTS" id="PR00455">
    <property type="entry name" value="HTHTETR"/>
</dbReference>
<dbReference type="AlphaFoldDB" id="A0A937D4V6"/>
<dbReference type="SUPFAM" id="SSF48498">
    <property type="entry name" value="Tetracyclin repressor-like, C-terminal domain"/>
    <property type="match status" value="1"/>
</dbReference>
<dbReference type="PANTHER" id="PTHR30055:SF234">
    <property type="entry name" value="HTH-TYPE TRANSCRIPTIONAL REGULATOR BETI"/>
    <property type="match status" value="1"/>
</dbReference>
<dbReference type="Gene3D" id="1.10.10.60">
    <property type="entry name" value="Homeodomain-like"/>
    <property type="match status" value="1"/>
</dbReference>
<evidence type="ECO:0000256" key="1">
    <source>
        <dbReference type="ARBA" id="ARBA00023015"/>
    </source>
</evidence>
<protein>
    <submittedName>
        <fullName evidence="6">TetR/AcrR family transcriptional regulator</fullName>
    </submittedName>
</protein>
<dbReference type="Pfam" id="PF16859">
    <property type="entry name" value="TetR_C_11"/>
    <property type="match status" value="1"/>
</dbReference>
<keyword evidence="7" id="KW-1185">Reference proteome</keyword>
<dbReference type="FunFam" id="1.10.10.60:FF:000141">
    <property type="entry name" value="TetR family transcriptional regulator"/>
    <property type="match status" value="1"/>
</dbReference>
<dbReference type="PANTHER" id="PTHR30055">
    <property type="entry name" value="HTH-TYPE TRANSCRIPTIONAL REGULATOR RUTR"/>
    <property type="match status" value="1"/>
</dbReference>
<sequence length="217" mass="24259">MDQPVTTTRPRRRRKEARPAELVRAGLEEFAVNGFAGTRLDDVARRAGVAKGTIYRYFPDKEALFLAAVRTEVAPVFEQISGFVDVYPGTTRDLLKLMFETLHRQMVNSDLRVLVRIIIAEGERFPALTELYYTETISKGRALLEQIVARGIARGEVRQGAAANLPLVLVAPALMAAIWRMTFDRYAHISSEAFLDAHIDVVFNGLLTPDADRIGRS</sequence>
<dbReference type="GO" id="GO:0003700">
    <property type="term" value="F:DNA-binding transcription factor activity"/>
    <property type="evidence" value="ECO:0007669"/>
    <property type="project" value="TreeGrafter"/>
</dbReference>
<dbReference type="Gene3D" id="1.10.357.10">
    <property type="entry name" value="Tetracycline Repressor, domain 2"/>
    <property type="match status" value="1"/>
</dbReference>
<dbReference type="InterPro" id="IPR050109">
    <property type="entry name" value="HTH-type_TetR-like_transc_reg"/>
</dbReference>
<proteinExistence type="predicted"/>
<evidence type="ECO:0000256" key="4">
    <source>
        <dbReference type="PROSITE-ProRule" id="PRU00335"/>
    </source>
</evidence>
<dbReference type="InterPro" id="IPR009057">
    <property type="entry name" value="Homeodomain-like_sf"/>
</dbReference>
<keyword evidence="2 4" id="KW-0238">DNA-binding</keyword>
<dbReference type="PROSITE" id="PS50977">
    <property type="entry name" value="HTH_TETR_2"/>
    <property type="match status" value="1"/>
</dbReference>
<accession>A0A937D4V6</accession>
<dbReference type="Proteomes" id="UP000605848">
    <property type="component" value="Unassembled WGS sequence"/>
</dbReference>
<dbReference type="RefSeq" id="WP_202065567.1">
    <property type="nucleotide sequence ID" value="NZ_JAEQMY010000130.1"/>
</dbReference>